<protein>
    <submittedName>
        <fullName evidence="1">26445_t:CDS:1</fullName>
    </submittedName>
</protein>
<dbReference type="Proteomes" id="UP000789405">
    <property type="component" value="Unassembled WGS sequence"/>
</dbReference>
<comment type="caution">
    <text evidence="1">The sequence shown here is derived from an EMBL/GenBank/DDBJ whole genome shotgun (WGS) entry which is preliminary data.</text>
</comment>
<accession>A0A9N9BQ63</accession>
<keyword evidence="2" id="KW-1185">Reference proteome</keyword>
<dbReference type="AlphaFoldDB" id="A0A9N9BQ63"/>
<reference evidence="1" key="1">
    <citation type="submission" date="2021-06" db="EMBL/GenBank/DDBJ databases">
        <authorList>
            <person name="Kallberg Y."/>
            <person name="Tangrot J."/>
            <person name="Rosling A."/>
        </authorList>
    </citation>
    <scope>NUCLEOTIDE SEQUENCE</scope>
    <source>
        <strain evidence="1">MA453B</strain>
    </source>
</reference>
<feature type="non-terminal residue" evidence="1">
    <location>
        <position position="1"/>
    </location>
</feature>
<sequence length="53" mass="6204">FSIVSSCLLMFDDFMRSIFCDSRELQRANINAADYYDQSVKLHIQNHNCALKM</sequence>
<evidence type="ECO:0000313" key="2">
    <source>
        <dbReference type="Proteomes" id="UP000789405"/>
    </source>
</evidence>
<evidence type="ECO:0000313" key="1">
    <source>
        <dbReference type="EMBL" id="CAG8574304.1"/>
    </source>
</evidence>
<organism evidence="1 2">
    <name type="scientific">Dentiscutata erythropus</name>
    <dbReference type="NCBI Taxonomy" id="1348616"/>
    <lineage>
        <taxon>Eukaryota</taxon>
        <taxon>Fungi</taxon>
        <taxon>Fungi incertae sedis</taxon>
        <taxon>Mucoromycota</taxon>
        <taxon>Glomeromycotina</taxon>
        <taxon>Glomeromycetes</taxon>
        <taxon>Diversisporales</taxon>
        <taxon>Gigasporaceae</taxon>
        <taxon>Dentiscutata</taxon>
    </lineage>
</organism>
<name>A0A9N9BQ63_9GLOM</name>
<gene>
    <name evidence="1" type="ORF">DERYTH_LOCUS6364</name>
</gene>
<proteinExistence type="predicted"/>
<dbReference type="EMBL" id="CAJVPY010002866">
    <property type="protein sequence ID" value="CAG8574304.1"/>
    <property type="molecule type" value="Genomic_DNA"/>
</dbReference>